<evidence type="ECO:0000256" key="1">
    <source>
        <dbReference type="ARBA" id="ARBA00000382"/>
    </source>
</evidence>
<dbReference type="Pfam" id="PF10290">
    <property type="entry name" value="YJL171C_Tos1_N"/>
    <property type="match status" value="1"/>
</dbReference>
<feature type="compositionally biased region" description="Basic residues" evidence="8">
    <location>
        <begin position="143"/>
        <end position="156"/>
    </location>
</feature>
<evidence type="ECO:0000256" key="2">
    <source>
        <dbReference type="ARBA" id="ARBA00006055"/>
    </source>
</evidence>
<evidence type="ECO:0000259" key="10">
    <source>
        <dbReference type="Pfam" id="PF10287"/>
    </source>
</evidence>
<dbReference type="EMBL" id="JBBWUH010000002">
    <property type="protein sequence ID" value="KAK8175578.1"/>
    <property type="molecule type" value="Genomic_DNA"/>
</dbReference>
<evidence type="ECO:0000256" key="7">
    <source>
        <dbReference type="ARBA" id="ARBA00023316"/>
    </source>
</evidence>
<reference evidence="12 13" key="1">
    <citation type="journal article" date="2022" name="G3 (Bethesda)">
        <title>Enemy or ally: a genomic approach to elucidate the lifestyle of Phyllosticta citrichinaensis.</title>
        <authorList>
            <person name="Buijs V.A."/>
            <person name="Groenewald J.Z."/>
            <person name="Haridas S."/>
            <person name="LaButti K.M."/>
            <person name="Lipzen A."/>
            <person name="Martin F.M."/>
            <person name="Barry K."/>
            <person name="Grigoriev I.V."/>
            <person name="Crous P.W."/>
            <person name="Seidl M.F."/>
        </authorList>
    </citation>
    <scope>NUCLEOTIDE SEQUENCE [LARGE SCALE GENOMIC DNA]</scope>
    <source>
        <strain evidence="12 13">CBS 129764</strain>
    </source>
</reference>
<evidence type="ECO:0000256" key="8">
    <source>
        <dbReference type="SAM" id="MobiDB-lite"/>
    </source>
</evidence>
<comment type="catalytic activity">
    <reaction evidence="1">
        <text>Hydrolysis of (1-&gt;3)-beta-D-glucosidic linkages in (1-&gt;3)-beta-D-glucans.</text>
        <dbReference type="EC" id="3.2.1.39"/>
    </reaction>
</comment>
<dbReference type="Pfam" id="PF10287">
    <property type="entry name" value="YJL171C_Tos1_C"/>
    <property type="match status" value="1"/>
</dbReference>
<comment type="caution">
    <text evidence="12">The sequence shown here is derived from an EMBL/GenBank/DDBJ whole genome shotgun (WGS) entry which is preliminary data.</text>
</comment>
<name>A0ABR1Y3E4_9PEZI</name>
<keyword evidence="7" id="KW-0961">Cell wall biogenesis/degradation</keyword>
<evidence type="ECO:0000313" key="12">
    <source>
        <dbReference type="EMBL" id="KAK8175578.1"/>
    </source>
</evidence>
<feature type="domain" description="Cell wall protein YJL171C/Tos1 C-terminal" evidence="10">
    <location>
        <begin position="236"/>
        <end position="452"/>
    </location>
</feature>
<keyword evidence="4 9" id="KW-0732">Signal</keyword>
<dbReference type="InterPro" id="IPR018805">
    <property type="entry name" value="YJL171C/Tos1_C"/>
</dbReference>
<evidence type="ECO:0000256" key="4">
    <source>
        <dbReference type="ARBA" id="ARBA00022729"/>
    </source>
</evidence>
<evidence type="ECO:0000256" key="5">
    <source>
        <dbReference type="ARBA" id="ARBA00022801"/>
    </source>
</evidence>
<feature type="compositionally biased region" description="Basic and acidic residues" evidence="8">
    <location>
        <begin position="132"/>
        <end position="142"/>
    </location>
</feature>
<accession>A0ABR1Y3E4</accession>
<dbReference type="Proteomes" id="UP001456524">
    <property type="component" value="Unassembled WGS sequence"/>
</dbReference>
<evidence type="ECO:0000256" key="9">
    <source>
        <dbReference type="SAM" id="SignalP"/>
    </source>
</evidence>
<feature type="signal peptide" evidence="9">
    <location>
        <begin position="1"/>
        <end position="19"/>
    </location>
</feature>
<organism evidence="12 13">
    <name type="scientific">Phyllosticta citrichinensis</name>
    <dbReference type="NCBI Taxonomy" id="1130410"/>
    <lineage>
        <taxon>Eukaryota</taxon>
        <taxon>Fungi</taxon>
        <taxon>Dikarya</taxon>
        <taxon>Ascomycota</taxon>
        <taxon>Pezizomycotina</taxon>
        <taxon>Dothideomycetes</taxon>
        <taxon>Dothideomycetes incertae sedis</taxon>
        <taxon>Botryosphaeriales</taxon>
        <taxon>Phyllostictaceae</taxon>
        <taxon>Phyllosticta</taxon>
    </lineage>
</organism>
<feature type="domain" description="Cell wall protein YJL171C/Tos1 N-terminal" evidence="11">
    <location>
        <begin position="43"/>
        <end position="90"/>
    </location>
</feature>
<dbReference type="InterPro" id="IPR018807">
    <property type="entry name" value="YJL171C/Tos1_N"/>
</dbReference>
<gene>
    <name evidence="12" type="ORF">IWX90DRAFT_412113</name>
</gene>
<feature type="compositionally biased region" description="Low complexity" evidence="8">
    <location>
        <begin position="199"/>
        <end position="230"/>
    </location>
</feature>
<evidence type="ECO:0000256" key="6">
    <source>
        <dbReference type="ARBA" id="ARBA00023295"/>
    </source>
</evidence>
<keyword evidence="5" id="KW-0378">Hydrolase</keyword>
<dbReference type="EC" id="3.2.1.39" evidence="3"/>
<feature type="chain" id="PRO_5046459659" description="glucan endo-1,3-beta-D-glucosidase" evidence="9">
    <location>
        <begin position="20"/>
        <end position="476"/>
    </location>
</feature>
<comment type="similarity">
    <text evidence="2">Belongs to the PGA52 family.</text>
</comment>
<keyword evidence="6" id="KW-0326">Glycosidase</keyword>
<evidence type="ECO:0000259" key="11">
    <source>
        <dbReference type="Pfam" id="PF10290"/>
    </source>
</evidence>
<dbReference type="PANTHER" id="PTHR31737">
    <property type="entry name" value="PROTEIN TOS1"/>
    <property type="match status" value="1"/>
</dbReference>
<sequence length="476" mass="52386">MRSPLLLLAPFALVLTTSAMRNGCEDVVKDESGNYYCEPAVENIRYVNISGSGTYQTPSLIEGAGTCIDFIDIPYGGPLAPYNEEVRAHFSFIMTNVDSLQITIIFRGPLKLRQFAAYSLNISCQQTGNSKRHADADADADSHKHRHHHRAHKHQHLHEDAEKKKKKRGLGDIVFAEIDGELVSWINTYGGPPAPGPPVGSVTSTTASPTSSPVPGSSISSSVPTKSEPSGDCDVWERISYYNSEERVKDGLTFLTHPSYTNSIAYAGSDGKTAVDEPTLFDGELENMEEMFIQTDKSCSEDIGTECPYYKEGDKAYHGFGGINKAFFFEFMMPDTGSHASVLEMESKYKADNMPAIWSLNSRVMTNQYGCNCHLSGCGEIDFFEIMNPGNYRMKSTIHGKTGFSGGDSHYIRRPTDSWMSAWVVFDGDKMVLKVVDPKTEAPESLTSELLSSIIGSDEEFNINIEGKLAVFEVAS</sequence>
<feature type="region of interest" description="Disordered" evidence="8">
    <location>
        <begin position="194"/>
        <end position="231"/>
    </location>
</feature>
<evidence type="ECO:0000313" key="13">
    <source>
        <dbReference type="Proteomes" id="UP001456524"/>
    </source>
</evidence>
<dbReference type="PANTHER" id="PTHR31737:SF2">
    <property type="entry name" value="PROTEIN TOS1"/>
    <property type="match status" value="1"/>
</dbReference>
<evidence type="ECO:0000256" key="3">
    <source>
        <dbReference type="ARBA" id="ARBA00012780"/>
    </source>
</evidence>
<proteinExistence type="inferred from homology"/>
<keyword evidence="13" id="KW-1185">Reference proteome</keyword>
<protein>
    <recommendedName>
        <fullName evidence="3">glucan endo-1,3-beta-D-glucosidase</fullName>
        <ecNumber evidence="3">3.2.1.39</ecNumber>
    </recommendedName>
</protein>
<feature type="region of interest" description="Disordered" evidence="8">
    <location>
        <begin position="129"/>
        <end position="166"/>
    </location>
</feature>